<feature type="region of interest" description="Disordered" evidence="1">
    <location>
        <begin position="197"/>
        <end position="238"/>
    </location>
</feature>
<dbReference type="NCBIfam" id="TIGR04222">
    <property type="entry name" value="near_uncomplex"/>
    <property type="match status" value="1"/>
</dbReference>
<feature type="region of interest" description="Disordered" evidence="1">
    <location>
        <begin position="1"/>
        <end position="30"/>
    </location>
</feature>
<feature type="compositionally biased region" description="Polar residues" evidence="1">
    <location>
        <begin position="8"/>
        <end position="23"/>
    </location>
</feature>
<comment type="caution">
    <text evidence="2">The sequence shown here is derived from an EMBL/GenBank/DDBJ whole genome shotgun (WGS) entry which is preliminary data.</text>
</comment>
<feature type="compositionally biased region" description="Gly residues" evidence="1">
    <location>
        <begin position="224"/>
        <end position="238"/>
    </location>
</feature>
<dbReference type="RefSeq" id="WP_378255495.1">
    <property type="nucleotide sequence ID" value="NZ_JBHSIT010000004.1"/>
</dbReference>
<evidence type="ECO:0000313" key="2">
    <source>
        <dbReference type="EMBL" id="MFC4908650.1"/>
    </source>
</evidence>
<accession>A0ABV9U009</accession>
<dbReference type="InterPro" id="IPR026467">
    <property type="entry name" value="Ser/Gly_Cys_C_dom"/>
</dbReference>
<evidence type="ECO:0000313" key="3">
    <source>
        <dbReference type="Proteomes" id="UP001595872"/>
    </source>
</evidence>
<sequence length="238" mass="24930">MPGVRGSATLTSTRDSADRNGSTPIEADRNGSARVAAGGVMDVYETAYLCGGGERVALVALVRLVKDGRVTIAPARHRVAAVRPDPGPSDAADDPVATAALEALPSTGAALGRVRSRLARSDAVSDVRKSLVEQRLWRGRFATRRGRRVRADLDPDSAPGWVALLGTPGIADERLRRIFETPDPDLSGARWFRRHPLVRGRPDYDGPSGVPFDPSYGSGSDAGTWGGGAGGHGGGGSW</sequence>
<reference evidence="3" key="1">
    <citation type="journal article" date="2019" name="Int. J. Syst. Evol. Microbiol.">
        <title>The Global Catalogue of Microorganisms (GCM) 10K type strain sequencing project: providing services to taxonomists for standard genome sequencing and annotation.</title>
        <authorList>
            <consortium name="The Broad Institute Genomics Platform"/>
            <consortium name="The Broad Institute Genome Sequencing Center for Infectious Disease"/>
            <person name="Wu L."/>
            <person name="Ma J."/>
        </authorList>
    </citation>
    <scope>NUCLEOTIDE SEQUENCE [LARGE SCALE GENOMIC DNA]</scope>
    <source>
        <strain evidence="3">KLKA75</strain>
    </source>
</reference>
<protein>
    <submittedName>
        <fullName evidence="2">TIGR04222 domain-containing membrane protein</fullName>
    </submittedName>
</protein>
<keyword evidence="3" id="KW-1185">Reference proteome</keyword>
<dbReference type="Proteomes" id="UP001595872">
    <property type="component" value="Unassembled WGS sequence"/>
</dbReference>
<evidence type="ECO:0000256" key="1">
    <source>
        <dbReference type="SAM" id="MobiDB-lite"/>
    </source>
</evidence>
<gene>
    <name evidence="2" type="ORF">ACFPCY_15075</name>
</gene>
<proteinExistence type="predicted"/>
<dbReference type="EMBL" id="JBHSIT010000004">
    <property type="protein sequence ID" value="MFC4908650.1"/>
    <property type="molecule type" value="Genomic_DNA"/>
</dbReference>
<name>A0ABV9U009_9ACTN</name>
<organism evidence="2 3">
    <name type="scientific">Actinomadura gamaensis</name>
    <dbReference type="NCBI Taxonomy" id="1763541"/>
    <lineage>
        <taxon>Bacteria</taxon>
        <taxon>Bacillati</taxon>
        <taxon>Actinomycetota</taxon>
        <taxon>Actinomycetes</taxon>
        <taxon>Streptosporangiales</taxon>
        <taxon>Thermomonosporaceae</taxon>
        <taxon>Actinomadura</taxon>
    </lineage>
</organism>